<keyword evidence="5" id="KW-1133">Transmembrane helix</keyword>
<evidence type="ECO:0000313" key="7">
    <source>
        <dbReference type="EMBL" id="KAF7196908.1"/>
    </source>
</evidence>
<dbReference type="GO" id="GO:0004497">
    <property type="term" value="F:monooxygenase activity"/>
    <property type="evidence" value="ECO:0007669"/>
    <property type="project" value="UniProtKB-KW"/>
</dbReference>
<dbReference type="Gene3D" id="3.50.50.60">
    <property type="entry name" value="FAD/NAD(P)-binding domain"/>
    <property type="match status" value="1"/>
</dbReference>
<protein>
    <submittedName>
        <fullName evidence="7">FAD-dependent monooxygenase BOA8</fullName>
    </submittedName>
</protein>
<dbReference type="PANTHER" id="PTHR47356">
    <property type="entry name" value="FAD-DEPENDENT MONOOXYGENASE ASQG-RELATED"/>
    <property type="match status" value="1"/>
</dbReference>
<dbReference type="InterPro" id="IPR002938">
    <property type="entry name" value="FAD-bd"/>
</dbReference>
<dbReference type="Proteomes" id="UP000660729">
    <property type="component" value="Unassembled WGS sequence"/>
</dbReference>
<dbReference type="OrthoDB" id="2431938at2759"/>
<evidence type="ECO:0000313" key="8">
    <source>
        <dbReference type="Proteomes" id="UP000660729"/>
    </source>
</evidence>
<dbReference type="PANTHER" id="PTHR47356:SF2">
    <property type="entry name" value="FAD-BINDING DOMAIN-CONTAINING PROTEIN-RELATED"/>
    <property type="match status" value="1"/>
</dbReference>
<dbReference type="AlphaFoldDB" id="A0A8H6RT68"/>
<evidence type="ECO:0000259" key="6">
    <source>
        <dbReference type="Pfam" id="PF01494"/>
    </source>
</evidence>
<dbReference type="InterPro" id="IPR036188">
    <property type="entry name" value="FAD/NAD-bd_sf"/>
</dbReference>
<reference evidence="7" key="1">
    <citation type="submission" date="2020-04" db="EMBL/GenBank/DDBJ databases">
        <title>Draft genome resource of the tomato pathogen Pseudocercospora fuligena.</title>
        <authorList>
            <person name="Zaccaron A."/>
        </authorList>
    </citation>
    <scope>NUCLEOTIDE SEQUENCE</scope>
    <source>
        <strain evidence="7">PF001</strain>
    </source>
</reference>
<feature type="transmembrane region" description="Helical" evidence="5">
    <location>
        <begin position="567"/>
        <end position="589"/>
    </location>
</feature>
<keyword evidence="2" id="KW-0285">Flavoprotein</keyword>
<keyword evidence="4" id="KW-0560">Oxidoreductase</keyword>
<feature type="transmembrane region" description="Helical" evidence="5">
    <location>
        <begin position="519"/>
        <end position="546"/>
    </location>
</feature>
<dbReference type="SUPFAM" id="SSF51905">
    <property type="entry name" value="FAD/NAD(P)-binding domain"/>
    <property type="match status" value="1"/>
</dbReference>
<feature type="transmembrane region" description="Helical" evidence="5">
    <location>
        <begin position="705"/>
        <end position="731"/>
    </location>
</feature>
<feature type="transmembrane region" description="Helical" evidence="5">
    <location>
        <begin position="595"/>
        <end position="615"/>
    </location>
</feature>
<dbReference type="EMBL" id="JABCIY010000022">
    <property type="protein sequence ID" value="KAF7196908.1"/>
    <property type="molecule type" value="Genomic_DNA"/>
</dbReference>
<sequence length="797" mass="89007">MRVIIVGGGIAGLTFANALEKADIDFVLLEARPLLDPQVGASIGLGPNALRIYDQFGAAQEIIDQTTPLLWTEGHDRNGKRIAPPAAVFQLLEPRLGYGFSFLDRQLVLRAAANTIKQQEKLLLNKRLASVDHSHSGVKVHCEDGTSYSGDIVVGCDGVNSKVRSEMWRIAAHEDITYFTHEEKTRLGAEYTCLFGISHHVPGFDQEGKAWQTYDKGNSFLLITGKDCRLYWFYFQKMDKVYKVSDPDFPKFTKKDAEVVAEQTKHRKCHETATFGDIWEKRISYTLVPMEEALFEKWSWGRIATIGDNAHKMTANHGQAGNNAVESAAALANQLKRLHDTGNNDLESITRAFQVWRDKRRVRVEGTCKEAALVCRMQSLDNFMAYIFEFWMVPLLSDIVINMQTDNIRGAELLEWLPVPERSLNGNMPFNQYQGVGKKESLLFRALKASPLLLISAFVAYQTGGQSLDRHMLHFLQPTRVSNADWFSSFLFMTNEATLYSTFLIENHRRANRIAPARLAWLFGILASIFGFGVIAPIWFFFHYIFSAIENYGAGDMRLTNLAYTRTIMPVKIGFVVIPLVLKVLAIDIPVAPDVWHWIWTFFVLSITAIQVALVKSGISKDTMQHDAIKNCLADLPTLRLGLYTMALSSTLAGILPKFFINKDALSGADDLLYYNRIGTSASSLLWLSMLFLDLYQAGMVEINLMCLAVMGGCAAAGVPIPALVAVGFAWREQILAYKRARHSITKDKFSGKSVLEVEPEAIAQPVSANPKIPITSNGHEIEKSANGSAKGNCHQM</sequence>
<keyword evidence="3" id="KW-0274">FAD</keyword>
<dbReference type="InterPro" id="IPR050562">
    <property type="entry name" value="FAD_mOase_fung"/>
</dbReference>
<feature type="domain" description="FAD-binding" evidence="6">
    <location>
        <begin position="2"/>
        <end position="337"/>
    </location>
</feature>
<keyword evidence="5" id="KW-0812">Transmembrane</keyword>
<keyword evidence="5" id="KW-0472">Membrane</keyword>
<evidence type="ECO:0000256" key="4">
    <source>
        <dbReference type="ARBA" id="ARBA00023002"/>
    </source>
</evidence>
<keyword evidence="8" id="KW-1185">Reference proteome</keyword>
<feature type="transmembrane region" description="Helical" evidence="5">
    <location>
        <begin position="641"/>
        <end position="661"/>
    </location>
</feature>
<comment type="similarity">
    <text evidence="1">Belongs to the paxM FAD-dependent monooxygenase family.</text>
</comment>
<evidence type="ECO:0000256" key="5">
    <source>
        <dbReference type="SAM" id="Phobius"/>
    </source>
</evidence>
<keyword evidence="7" id="KW-0503">Monooxygenase</keyword>
<organism evidence="7 8">
    <name type="scientific">Pseudocercospora fuligena</name>
    <dbReference type="NCBI Taxonomy" id="685502"/>
    <lineage>
        <taxon>Eukaryota</taxon>
        <taxon>Fungi</taxon>
        <taxon>Dikarya</taxon>
        <taxon>Ascomycota</taxon>
        <taxon>Pezizomycotina</taxon>
        <taxon>Dothideomycetes</taxon>
        <taxon>Dothideomycetidae</taxon>
        <taxon>Mycosphaerellales</taxon>
        <taxon>Mycosphaerellaceae</taxon>
        <taxon>Pseudocercospora</taxon>
    </lineage>
</organism>
<dbReference type="PRINTS" id="PR00420">
    <property type="entry name" value="RNGMNOXGNASE"/>
</dbReference>
<evidence type="ECO:0000256" key="3">
    <source>
        <dbReference type="ARBA" id="ARBA00022827"/>
    </source>
</evidence>
<accession>A0A8H6RT68</accession>
<evidence type="ECO:0000256" key="2">
    <source>
        <dbReference type="ARBA" id="ARBA00022630"/>
    </source>
</evidence>
<evidence type="ECO:0000256" key="1">
    <source>
        <dbReference type="ARBA" id="ARBA00007992"/>
    </source>
</evidence>
<name>A0A8H6RT68_9PEZI</name>
<proteinExistence type="inferred from homology"/>
<gene>
    <name evidence="7" type="ORF">HII31_01826</name>
</gene>
<dbReference type="Pfam" id="PF01494">
    <property type="entry name" value="FAD_binding_3"/>
    <property type="match status" value="1"/>
</dbReference>
<comment type="caution">
    <text evidence="7">The sequence shown here is derived from an EMBL/GenBank/DDBJ whole genome shotgun (WGS) entry which is preliminary data.</text>
</comment>
<dbReference type="GO" id="GO:0071949">
    <property type="term" value="F:FAD binding"/>
    <property type="evidence" value="ECO:0007669"/>
    <property type="project" value="InterPro"/>
</dbReference>